<evidence type="ECO:0000313" key="7">
    <source>
        <dbReference type="EMBL" id="VAX15329.1"/>
    </source>
</evidence>
<evidence type="ECO:0000256" key="3">
    <source>
        <dbReference type="ARBA" id="ARBA00022692"/>
    </source>
</evidence>
<dbReference type="GO" id="GO:0043190">
    <property type="term" value="C:ATP-binding cassette (ABC) transporter complex"/>
    <property type="evidence" value="ECO:0007669"/>
    <property type="project" value="TreeGrafter"/>
</dbReference>
<evidence type="ECO:0000256" key="6">
    <source>
        <dbReference type="SAM" id="Phobius"/>
    </source>
</evidence>
<dbReference type="GO" id="GO:0015920">
    <property type="term" value="P:lipopolysaccharide transport"/>
    <property type="evidence" value="ECO:0007669"/>
    <property type="project" value="TreeGrafter"/>
</dbReference>
<evidence type="ECO:0000256" key="5">
    <source>
        <dbReference type="ARBA" id="ARBA00023136"/>
    </source>
</evidence>
<organism evidence="7">
    <name type="scientific">hydrothermal vent metagenome</name>
    <dbReference type="NCBI Taxonomy" id="652676"/>
    <lineage>
        <taxon>unclassified sequences</taxon>
        <taxon>metagenomes</taxon>
        <taxon>ecological metagenomes</taxon>
    </lineage>
</organism>
<feature type="transmembrane region" description="Helical" evidence="6">
    <location>
        <begin position="96"/>
        <end position="117"/>
    </location>
</feature>
<keyword evidence="3 6" id="KW-0812">Transmembrane</keyword>
<protein>
    <submittedName>
        <fullName evidence="7">Lipopolysaccharide export system permease protein LptG</fullName>
    </submittedName>
</protein>
<dbReference type="PANTHER" id="PTHR33529">
    <property type="entry name" value="SLR0882 PROTEIN-RELATED"/>
    <property type="match status" value="1"/>
</dbReference>
<keyword evidence="4 6" id="KW-1133">Transmembrane helix</keyword>
<name>A0A3B1BAV0_9ZZZZ</name>
<feature type="transmembrane region" description="Helical" evidence="6">
    <location>
        <begin position="50"/>
        <end position="76"/>
    </location>
</feature>
<comment type="subcellular location">
    <subcellularLocation>
        <location evidence="1">Cell membrane</location>
        <topology evidence="1">Multi-pass membrane protein</topology>
    </subcellularLocation>
</comment>
<evidence type="ECO:0000256" key="2">
    <source>
        <dbReference type="ARBA" id="ARBA00022475"/>
    </source>
</evidence>
<sequence>MKIIDKYLIKQFLITTLFSLLTFLAIFIVIDVMEHIDEFIDYEVPFHIILKYYVVFLPQMIRYMTPISVLLAALFVTGKMSDQNELTAMKSSGVSLYRYMAPFIATTLIISVLSVYFGGYVAPLSNKIKVSIERDYMDWGTIQSGNNIFFQDSKTRIVTIASYNVHTERANIISIQDFDPKDITHMTNRIDAQKMKYDTTNSSWILSNAVQRTFSDTSLIIQNLDTLVISDLNFTPDEVIKKQLKPEEMTLTELKQLAADQLKTGNNPRRAMIEYHSIIAFAFASLITVLFGLPISSNRRKGGLALQFGINLVITFAYLVFMSISQAFGKNGVMSPVLTAWFANIVFFIAAMINIARAQK</sequence>
<feature type="transmembrane region" description="Helical" evidence="6">
    <location>
        <begin position="308"/>
        <end position="328"/>
    </location>
</feature>
<accession>A0A3B1BAV0</accession>
<gene>
    <name evidence="7" type="ORF">MNBD_IGNAVI01-2680</name>
</gene>
<keyword evidence="5 6" id="KW-0472">Membrane</keyword>
<reference evidence="7" key="1">
    <citation type="submission" date="2018-06" db="EMBL/GenBank/DDBJ databases">
        <authorList>
            <person name="Zhirakovskaya E."/>
        </authorList>
    </citation>
    <scope>NUCLEOTIDE SEQUENCE</scope>
</reference>
<dbReference type="Pfam" id="PF03739">
    <property type="entry name" value="LptF_LptG"/>
    <property type="match status" value="1"/>
</dbReference>
<dbReference type="InterPro" id="IPR005495">
    <property type="entry name" value="LptG/LptF_permease"/>
</dbReference>
<feature type="transmembrane region" description="Helical" evidence="6">
    <location>
        <begin position="275"/>
        <end position="296"/>
    </location>
</feature>
<keyword evidence="2" id="KW-1003">Cell membrane</keyword>
<evidence type="ECO:0000256" key="1">
    <source>
        <dbReference type="ARBA" id="ARBA00004651"/>
    </source>
</evidence>
<feature type="transmembrane region" description="Helical" evidence="6">
    <location>
        <begin position="334"/>
        <end position="356"/>
    </location>
</feature>
<feature type="transmembrane region" description="Helical" evidence="6">
    <location>
        <begin position="12"/>
        <end position="30"/>
    </location>
</feature>
<dbReference type="AlphaFoldDB" id="A0A3B1BAV0"/>
<proteinExistence type="predicted"/>
<evidence type="ECO:0000256" key="4">
    <source>
        <dbReference type="ARBA" id="ARBA00022989"/>
    </source>
</evidence>
<dbReference type="PANTHER" id="PTHR33529:SF8">
    <property type="entry name" value="PERMEASE, YJGP_YJGQ FAMILY"/>
    <property type="match status" value="1"/>
</dbReference>
<dbReference type="EMBL" id="UOGD01000016">
    <property type="protein sequence ID" value="VAX15329.1"/>
    <property type="molecule type" value="Genomic_DNA"/>
</dbReference>